<dbReference type="EMBL" id="LR798378">
    <property type="protein sequence ID" value="CAB5227846.1"/>
    <property type="molecule type" value="Genomic_DNA"/>
</dbReference>
<evidence type="ECO:0000313" key="1">
    <source>
        <dbReference type="EMBL" id="CAB4171022.1"/>
    </source>
</evidence>
<dbReference type="Pfam" id="PF20025">
    <property type="entry name" value="DUF6433"/>
    <property type="match status" value="1"/>
</dbReference>
<evidence type="ECO:0000313" key="7">
    <source>
        <dbReference type="EMBL" id="CAB5227846.1"/>
    </source>
</evidence>
<protein>
    <submittedName>
        <fullName evidence="5">Uncharacterized protein</fullName>
    </submittedName>
</protein>
<dbReference type="EMBL" id="LR797369">
    <property type="protein sequence ID" value="CAB4211176.1"/>
    <property type="molecule type" value="Genomic_DNA"/>
</dbReference>
<evidence type="ECO:0000313" key="2">
    <source>
        <dbReference type="EMBL" id="CAB4177077.1"/>
    </source>
</evidence>
<organism evidence="5">
    <name type="scientific">uncultured Caudovirales phage</name>
    <dbReference type="NCBI Taxonomy" id="2100421"/>
    <lineage>
        <taxon>Viruses</taxon>
        <taxon>Duplodnaviria</taxon>
        <taxon>Heunggongvirae</taxon>
        <taxon>Uroviricota</taxon>
        <taxon>Caudoviricetes</taxon>
        <taxon>Peduoviridae</taxon>
        <taxon>Maltschvirus</taxon>
        <taxon>Maltschvirus maltsch</taxon>
    </lineage>
</organism>
<evidence type="ECO:0000313" key="6">
    <source>
        <dbReference type="EMBL" id="CAB4222859.1"/>
    </source>
</evidence>
<dbReference type="EMBL" id="LR797157">
    <property type="protein sequence ID" value="CAB4190827.1"/>
    <property type="molecule type" value="Genomic_DNA"/>
</dbReference>
<proteinExistence type="predicted"/>
<dbReference type="EMBL" id="LR796945">
    <property type="protein sequence ID" value="CAB4177077.1"/>
    <property type="molecule type" value="Genomic_DNA"/>
</dbReference>
<accession>A0A6J5SCB3</accession>
<dbReference type="EMBL" id="LR797021">
    <property type="protein sequence ID" value="CAB4182281.1"/>
    <property type="molecule type" value="Genomic_DNA"/>
</dbReference>
<sequence>MKNCYEVFDEFEKAPTKQDKLNILRGNATYALREVLRGTYSPNIQFVFEQVPLYKPGDSPPGMSYSSIHQELGRVYLFEKNNPRTSPDLNVKRREQILIQILEVLEKREAEVFMNMLMKKQRVKGLDASIVHEAFPDLW</sequence>
<dbReference type="EMBL" id="LR796860">
    <property type="protein sequence ID" value="CAB4171022.1"/>
    <property type="molecule type" value="Genomic_DNA"/>
</dbReference>
<evidence type="ECO:0000313" key="4">
    <source>
        <dbReference type="EMBL" id="CAB4190827.1"/>
    </source>
</evidence>
<name>A0A6J5SCB3_9CAUD</name>
<reference evidence="5" key="1">
    <citation type="submission" date="2020-05" db="EMBL/GenBank/DDBJ databases">
        <authorList>
            <person name="Chiriac C."/>
            <person name="Salcher M."/>
            <person name="Ghai R."/>
            <person name="Kavagutti S V."/>
        </authorList>
    </citation>
    <scope>NUCLEOTIDE SEQUENCE</scope>
</reference>
<dbReference type="EMBL" id="LR797518">
    <property type="protein sequence ID" value="CAB4222859.1"/>
    <property type="molecule type" value="Genomic_DNA"/>
</dbReference>
<evidence type="ECO:0000313" key="3">
    <source>
        <dbReference type="EMBL" id="CAB4182281.1"/>
    </source>
</evidence>
<gene>
    <name evidence="3" type="ORF">UFOVP1065_198</name>
    <name evidence="4" type="ORF">UFOVP1198_167</name>
    <name evidence="5" type="ORF">UFOVP1418_159</name>
    <name evidence="7" type="ORF">UFOVP1524_224</name>
    <name evidence="6" type="ORF">UFOVP1651_224</name>
    <name evidence="1" type="ORF">UFOVP908_202</name>
    <name evidence="2" type="ORF">UFOVP990_167</name>
</gene>
<evidence type="ECO:0000313" key="5">
    <source>
        <dbReference type="EMBL" id="CAB4211176.1"/>
    </source>
</evidence>
<dbReference type="InterPro" id="IPR045491">
    <property type="entry name" value="DUF6433"/>
</dbReference>